<sequence>MLSFIYLRNREYIFENGHISTKIPDLSTNYTIYRFFGKDSFLKKAIFLMKRNEIVKKNIRKY</sequence>
<evidence type="ECO:0000313" key="1">
    <source>
        <dbReference type="EMBL" id="ASS93139.1"/>
    </source>
</evidence>
<evidence type="ECO:0000313" key="2">
    <source>
        <dbReference type="Proteomes" id="UP000214618"/>
    </source>
</evidence>
<dbReference type="Proteomes" id="UP000214618">
    <property type="component" value="Chromosome"/>
</dbReference>
<dbReference type="AlphaFoldDB" id="A0A223ED27"/>
<dbReference type="EMBL" id="CP017704">
    <property type="protein sequence ID" value="ASS93139.1"/>
    <property type="molecule type" value="Genomic_DNA"/>
</dbReference>
<gene>
    <name evidence="1" type="ORF">BS1321_03680</name>
</gene>
<name>A0A223ED27_9BACI</name>
<reference evidence="1 2" key="1">
    <citation type="submission" date="2016-10" db="EMBL/GenBank/DDBJ databases">
        <title>The whole genome sequencing and assembly of Bacillus simplex DSM 1321 strain.</title>
        <authorList>
            <person name="Park M.-K."/>
            <person name="Lee Y.-J."/>
            <person name="Yi H."/>
            <person name="Bahn Y.-S."/>
            <person name="Kim J.F."/>
            <person name="Lee D.-W."/>
        </authorList>
    </citation>
    <scope>NUCLEOTIDE SEQUENCE [LARGE SCALE GENOMIC DNA]</scope>
    <source>
        <strain evidence="1 2">DSM 1321</strain>
    </source>
</reference>
<protein>
    <submittedName>
        <fullName evidence="1">Uncharacterized protein</fullName>
    </submittedName>
</protein>
<organism evidence="1 2">
    <name type="scientific">Peribacillus simplex NBRC 15720 = DSM 1321</name>
    <dbReference type="NCBI Taxonomy" id="1349754"/>
    <lineage>
        <taxon>Bacteria</taxon>
        <taxon>Bacillati</taxon>
        <taxon>Bacillota</taxon>
        <taxon>Bacilli</taxon>
        <taxon>Bacillales</taxon>
        <taxon>Bacillaceae</taxon>
        <taxon>Peribacillus</taxon>
    </lineage>
</organism>
<accession>A0A223ED27</accession>
<proteinExistence type="predicted"/>